<dbReference type="InterPro" id="IPR013525">
    <property type="entry name" value="ABC2_TM"/>
</dbReference>
<dbReference type="EMBL" id="CACVBS010000032">
    <property type="protein sequence ID" value="CAA7261212.1"/>
    <property type="molecule type" value="Genomic_DNA"/>
</dbReference>
<dbReference type="FunFam" id="3.40.50.300:FF:000054">
    <property type="entry name" value="ABC multidrug transporter atrF"/>
    <property type="match status" value="1"/>
</dbReference>
<evidence type="ECO:0000256" key="4">
    <source>
        <dbReference type="ARBA" id="ARBA00022692"/>
    </source>
</evidence>
<keyword evidence="13" id="KW-1185">Reference proteome</keyword>
<feature type="transmembrane region" description="Helical" evidence="10">
    <location>
        <begin position="541"/>
        <end position="563"/>
    </location>
</feature>
<dbReference type="InterPro" id="IPR027417">
    <property type="entry name" value="P-loop_NTPase"/>
</dbReference>
<feature type="compositionally biased region" description="Basic and acidic residues" evidence="9">
    <location>
        <begin position="838"/>
        <end position="852"/>
    </location>
</feature>
<dbReference type="Proteomes" id="UP000467700">
    <property type="component" value="Unassembled WGS sequence"/>
</dbReference>
<comment type="subcellular location">
    <subcellularLocation>
        <location evidence="1">Membrane</location>
        <topology evidence="1">Multi-pass membrane protein</topology>
    </subcellularLocation>
</comment>
<dbReference type="Pfam" id="PF00005">
    <property type="entry name" value="ABC_tran"/>
    <property type="match status" value="2"/>
</dbReference>
<feature type="compositionally biased region" description="Polar residues" evidence="9">
    <location>
        <begin position="19"/>
        <end position="32"/>
    </location>
</feature>
<accession>A0A8S0WMV9</accession>
<feature type="transmembrane region" description="Helical" evidence="10">
    <location>
        <begin position="1241"/>
        <end position="1259"/>
    </location>
</feature>
<dbReference type="PANTHER" id="PTHR19241">
    <property type="entry name" value="ATP-BINDING CASSETTE TRANSPORTER"/>
    <property type="match status" value="1"/>
</dbReference>
<feature type="transmembrane region" description="Helical" evidence="10">
    <location>
        <begin position="578"/>
        <end position="598"/>
    </location>
</feature>
<reference evidence="12 13" key="1">
    <citation type="submission" date="2020-01" db="EMBL/GenBank/DDBJ databases">
        <authorList>
            <person name="Gupta K D."/>
        </authorList>
    </citation>
    <scope>NUCLEOTIDE SEQUENCE [LARGE SCALE GENOMIC DNA]</scope>
</reference>
<evidence type="ECO:0000256" key="6">
    <source>
        <dbReference type="ARBA" id="ARBA00022840"/>
    </source>
</evidence>
<comment type="caution">
    <text evidence="12">The sequence shown here is derived from an EMBL/GenBank/DDBJ whole genome shotgun (WGS) entry which is preliminary data.</text>
</comment>
<feature type="transmembrane region" description="Helical" evidence="10">
    <location>
        <begin position="1210"/>
        <end position="1229"/>
    </location>
</feature>
<feature type="transmembrane region" description="Helical" evidence="10">
    <location>
        <begin position="619"/>
        <end position="642"/>
    </location>
</feature>
<evidence type="ECO:0000256" key="10">
    <source>
        <dbReference type="SAM" id="Phobius"/>
    </source>
</evidence>
<dbReference type="Gene3D" id="3.40.50.300">
    <property type="entry name" value="P-loop containing nucleotide triphosphate hydrolases"/>
    <property type="match status" value="2"/>
</dbReference>
<organism evidence="12 13">
    <name type="scientific">Cyclocybe aegerita</name>
    <name type="common">Black poplar mushroom</name>
    <name type="synonym">Agrocybe aegerita</name>
    <dbReference type="NCBI Taxonomy" id="1973307"/>
    <lineage>
        <taxon>Eukaryota</taxon>
        <taxon>Fungi</taxon>
        <taxon>Dikarya</taxon>
        <taxon>Basidiomycota</taxon>
        <taxon>Agaricomycotina</taxon>
        <taxon>Agaricomycetes</taxon>
        <taxon>Agaricomycetidae</taxon>
        <taxon>Agaricales</taxon>
        <taxon>Agaricineae</taxon>
        <taxon>Bolbitiaceae</taxon>
        <taxon>Cyclocybe</taxon>
    </lineage>
</organism>
<dbReference type="GO" id="GO:0005524">
    <property type="term" value="F:ATP binding"/>
    <property type="evidence" value="ECO:0007669"/>
    <property type="project" value="UniProtKB-KW"/>
</dbReference>
<feature type="transmembrane region" description="Helical" evidence="10">
    <location>
        <begin position="684"/>
        <end position="704"/>
    </location>
</feature>
<dbReference type="InterPro" id="IPR029481">
    <property type="entry name" value="ABC_trans_N"/>
</dbReference>
<feature type="domain" description="ABC transporter" evidence="11">
    <location>
        <begin position="877"/>
        <end position="1116"/>
    </location>
</feature>
<dbReference type="SUPFAM" id="SSF52540">
    <property type="entry name" value="P-loop containing nucleoside triphosphate hydrolases"/>
    <property type="match status" value="2"/>
</dbReference>
<feature type="transmembrane region" description="Helical" evidence="10">
    <location>
        <begin position="654"/>
        <end position="672"/>
    </location>
</feature>
<feature type="transmembrane region" description="Helical" evidence="10">
    <location>
        <begin position="1473"/>
        <end position="1494"/>
    </location>
</feature>
<evidence type="ECO:0000256" key="1">
    <source>
        <dbReference type="ARBA" id="ARBA00004141"/>
    </source>
</evidence>
<keyword evidence="3" id="KW-0813">Transport</keyword>
<keyword evidence="5" id="KW-0547">Nucleotide-binding</keyword>
<evidence type="ECO:0000256" key="7">
    <source>
        <dbReference type="ARBA" id="ARBA00022989"/>
    </source>
</evidence>
<dbReference type="InterPro" id="IPR043926">
    <property type="entry name" value="ABCG_dom"/>
</dbReference>
<dbReference type="PROSITE" id="PS50893">
    <property type="entry name" value="ABC_TRANSPORTER_2"/>
    <property type="match status" value="2"/>
</dbReference>
<proteinExistence type="inferred from homology"/>
<keyword evidence="8 10" id="KW-0472">Membrane</keyword>
<feature type="transmembrane region" description="Helical" evidence="10">
    <location>
        <begin position="1352"/>
        <end position="1372"/>
    </location>
</feature>
<feature type="region of interest" description="Disordered" evidence="9">
    <location>
        <begin position="96"/>
        <end position="117"/>
    </location>
</feature>
<dbReference type="Pfam" id="PF01061">
    <property type="entry name" value="ABC2_membrane"/>
    <property type="match status" value="2"/>
</dbReference>
<dbReference type="Pfam" id="PF06422">
    <property type="entry name" value="PDR_CDR"/>
    <property type="match status" value="2"/>
</dbReference>
<evidence type="ECO:0000256" key="2">
    <source>
        <dbReference type="ARBA" id="ARBA00006012"/>
    </source>
</evidence>
<feature type="transmembrane region" description="Helical" evidence="10">
    <location>
        <begin position="1280"/>
        <end position="1309"/>
    </location>
</feature>
<dbReference type="OrthoDB" id="245989at2759"/>
<feature type="domain" description="ABC transporter" evidence="11">
    <location>
        <begin position="184"/>
        <end position="433"/>
    </location>
</feature>
<comment type="similarity">
    <text evidence="2">Belongs to the ABC transporter superfamily. ABCG family. PDR (TC 3.A.1.205) subfamily.</text>
</comment>
<name>A0A8S0WMV9_CYCAE</name>
<dbReference type="PROSITE" id="PS00211">
    <property type="entry name" value="ABC_TRANSPORTER_1"/>
    <property type="match status" value="1"/>
</dbReference>
<evidence type="ECO:0000256" key="5">
    <source>
        <dbReference type="ARBA" id="ARBA00022741"/>
    </source>
</evidence>
<gene>
    <name evidence="12" type="ORF">AAE3_LOCUS3518</name>
</gene>
<feature type="transmembrane region" description="Helical" evidence="10">
    <location>
        <begin position="791"/>
        <end position="811"/>
    </location>
</feature>
<evidence type="ECO:0000259" key="11">
    <source>
        <dbReference type="PROSITE" id="PS50893"/>
    </source>
</evidence>
<dbReference type="CDD" id="cd03233">
    <property type="entry name" value="ABCG_PDR_domain1"/>
    <property type="match status" value="1"/>
</dbReference>
<dbReference type="Pfam" id="PF14510">
    <property type="entry name" value="ABC_trans_N"/>
    <property type="match status" value="1"/>
</dbReference>
<dbReference type="SMART" id="SM00382">
    <property type="entry name" value="AAA"/>
    <property type="match status" value="2"/>
</dbReference>
<evidence type="ECO:0000313" key="13">
    <source>
        <dbReference type="Proteomes" id="UP000467700"/>
    </source>
</evidence>
<keyword evidence="6" id="KW-0067">ATP-binding</keyword>
<dbReference type="InterPro" id="IPR034003">
    <property type="entry name" value="ABCG_PDR_2"/>
</dbReference>
<keyword evidence="4 10" id="KW-0812">Transmembrane</keyword>
<evidence type="ECO:0000256" key="3">
    <source>
        <dbReference type="ARBA" id="ARBA00022448"/>
    </source>
</evidence>
<feature type="region of interest" description="Disordered" evidence="9">
    <location>
        <begin position="830"/>
        <end position="863"/>
    </location>
</feature>
<dbReference type="InterPro" id="IPR017871">
    <property type="entry name" value="ABC_transporter-like_CS"/>
</dbReference>
<evidence type="ECO:0000256" key="8">
    <source>
        <dbReference type="ARBA" id="ARBA00023136"/>
    </source>
</evidence>
<evidence type="ECO:0000313" key="12">
    <source>
        <dbReference type="EMBL" id="CAA7261212.1"/>
    </source>
</evidence>
<dbReference type="InterPro" id="IPR003593">
    <property type="entry name" value="AAA+_ATPase"/>
</dbReference>
<dbReference type="InterPro" id="IPR034001">
    <property type="entry name" value="ABCG_PDR_1"/>
</dbReference>
<sequence>MSDHLPPLLTDIVEEAPSASISRAASQPTLRGNDTPIDEVPPLPHHSHYEHNPPPPSSPRPEHKRRRDSRRDSQVSHVSVEFFDPAGVEQLRRTLTQQTKQEQHEMQELGGSQASAASSEVTLNVNGDGPFDFEKMLRHAVRRRDERQIKHRSLGIVFQDVHVIGHGVSDSFQPTLGSVLNPLAAIEQIQKARHPALRDILVGFEGVVKPREMLLVLGSPGSGCSTLLKTLANHRKEYYSVQGDVHYDSLSHEDLDKRFRGDVQYCPEDDVHFPTLTVEQTLKFAATARTPRVRVDASREEFADSTTNLLATIFGLKHVLNTPVGDASIRGVSGGQKKRVSIAEALAARSCIGAWDNSTRGLDASTALEFVRALRIATDVFEQTTIVSIYQAGESLYQYFDKVCVIYEGRMAYFGPADQARQYFIDMGYEPANRQTTADFLVAVTDPKARIPRAGITNQPRTAAEFAQYFMNSELGLLNKSEIETYRDEHVGKAHKKDAYVQSARAEFAKRSHKNSPYLLSIPQQVKAVMIRRVQIIRGNALATGLNLVSFIFQGIIMGTVFLKSQDATSAYFSRGGVLYFALLFSALSAMAEIPSLYSQRPIVLRHDQAALYHPFVEAMALTLVDFPITLVTTIVFANILYWMVGLQASADQFFVFLLFLFAMSLTMKGWFRATAAAFKSEATAQTVAGISVLALAIYTGYTIPKPSMIGALRWITYINPLKYGFESIMTNEFRTIDGVCSNLVPQGPGYENITLDNQVCTTVGSLPGRSTVDGNRFVELSYGFKWSNTWMNFGIVVAFGVAFLAALLIFTEFNTSLSTDTSVVLFKRGTKPKPKRKAGDEEKGDFSDEKTPAGSVALQKRPSSNDVVAPAMTDIFSWQNINYTVPIPGKEDRQLLDSVSGYVAPGKLTALMGESGAGKTTLLNVLAMRTDTGVITGDLFVNGQAVPADFQSQTGYVQQMDTHVPFNTVREALLFSAKLRQPPSVPLSEKEAYVEKCLEMCGLVDYADATVGSLNIEHRKRTTIGVELAAKPKLLLFLDEPTSGLDSQSAWAIMSFLRSLADSGQAILCTIHQPSSELFQVFDRLLLLRKGGQTVYFGDIGQNATTLIDYFHTNGARECQQAENPAEYMLDVIGAGATATSAQDWYSLWKTSPEAKALQEELYSIHVEGRNRPAVEATFHSEFATSWAYQTWELFKRDAEAHWRDPTYLMAKLVLAAVGGLFIGFTFFKSKDSQQGTQNKLFAIFMATIICVPLSNQLQVPFINMRKIYEIRERPSRMYSWTALVTSQILIEIPWNILASSILFVTWYWTIGFPTSRAGYSYFIMAVVLPCYYTTFGQGVAAMAPSAEIAAVLYSFLFSFVITFNGVLQPFSQLGWWRWMYRLSPFTYLIEGLLGQAIGRQLVNCSPVEFVPINPPSGLTCGQYMAPYIARAGGYLANPLATTACEFCSMRTTDQFLEQAFNIRYDHHWRNLGILIAFSVFNTALVFIFTYLFRIHKGSFLPRKKN</sequence>
<dbReference type="InterPro" id="IPR010929">
    <property type="entry name" value="PDR_CDR_ABC"/>
</dbReference>
<dbReference type="GO" id="GO:0016020">
    <property type="term" value="C:membrane"/>
    <property type="evidence" value="ECO:0007669"/>
    <property type="project" value="UniProtKB-SubCell"/>
</dbReference>
<keyword evidence="7 10" id="KW-1133">Transmembrane helix</keyword>
<dbReference type="CDD" id="cd03232">
    <property type="entry name" value="ABCG_PDR_domain2"/>
    <property type="match status" value="1"/>
</dbReference>
<dbReference type="GO" id="GO:0140359">
    <property type="term" value="F:ABC-type transporter activity"/>
    <property type="evidence" value="ECO:0007669"/>
    <property type="project" value="InterPro"/>
</dbReference>
<evidence type="ECO:0000256" key="9">
    <source>
        <dbReference type="SAM" id="MobiDB-lite"/>
    </source>
</evidence>
<dbReference type="Pfam" id="PF19055">
    <property type="entry name" value="ABC2_membrane_7"/>
    <property type="match status" value="1"/>
</dbReference>
<feature type="region of interest" description="Disordered" evidence="9">
    <location>
        <begin position="16"/>
        <end position="83"/>
    </location>
</feature>
<protein>
    <recommendedName>
        <fullName evidence="11">ABC transporter domain-containing protein</fullName>
    </recommendedName>
</protein>
<dbReference type="GO" id="GO:0016887">
    <property type="term" value="F:ATP hydrolysis activity"/>
    <property type="evidence" value="ECO:0007669"/>
    <property type="project" value="InterPro"/>
</dbReference>
<dbReference type="InterPro" id="IPR003439">
    <property type="entry name" value="ABC_transporter-like_ATP-bd"/>
</dbReference>
<feature type="transmembrane region" description="Helical" evidence="10">
    <location>
        <begin position="1321"/>
        <end position="1345"/>
    </location>
</feature>